<sequence length="318" mass="36569">MSFNDQFNPDPADFVIVWVSSSMFITNVSVFALTHLTPNSQVRTDQFINKLTGNPERREAGSLVSDTQHVTPYPISYHPSLRVVLVDTPSFDDTHRKDSETLELITDWLTQKYPDGTTLNIPGMIYFHRITNNSMSGSTLRSLEILRQLCGDTSLPRTRLVTTMWDQAKNQDVATQRETQLISKFWRDLIAGGAFARRFHNSSSSAWDIVEDLLWMGSHCDQLLLQEELVEQRKRLNETEAVKFIYKLQKDLAEQKKTLKGLEGEVELQNDPNSVKVLQESRDKTQAQAKKTSEELNEMKIPLIRRVFLWRTMPCKSC</sequence>
<dbReference type="AlphaFoldDB" id="A0A8I3A8P0"/>
<organism evidence="3 4">
    <name type="scientific">Boletus reticuloceps</name>
    <dbReference type="NCBI Taxonomy" id="495285"/>
    <lineage>
        <taxon>Eukaryota</taxon>
        <taxon>Fungi</taxon>
        <taxon>Dikarya</taxon>
        <taxon>Basidiomycota</taxon>
        <taxon>Agaricomycotina</taxon>
        <taxon>Agaricomycetes</taxon>
        <taxon>Agaricomycetidae</taxon>
        <taxon>Boletales</taxon>
        <taxon>Boletineae</taxon>
        <taxon>Boletaceae</taxon>
        <taxon>Boletoideae</taxon>
        <taxon>Boletus</taxon>
    </lineage>
</organism>
<dbReference type="EMBL" id="JAGFBS010000019">
    <property type="protein sequence ID" value="KAG6374163.1"/>
    <property type="molecule type" value="Genomic_DNA"/>
</dbReference>
<dbReference type="InterPro" id="IPR027417">
    <property type="entry name" value="P-loop_NTPase"/>
</dbReference>
<evidence type="ECO:0000313" key="3">
    <source>
        <dbReference type="EMBL" id="KAG6374163.1"/>
    </source>
</evidence>
<feature type="transmembrane region" description="Helical" evidence="2">
    <location>
        <begin position="15"/>
        <end position="33"/>
    </location>
</feature>
<keyword evidence="2" id="KW-1133">Transmembrane helix</keyword>
<dbReference type="OrthoDB" id="2629074at2759"/>
<feature type="coiled-coil region" evidence="1">
    <location>
        <begin position="245"/>
        <end position="295"/>
    </location>
</feature>
<dbReference type="Gene3D" id="3.40.50.300">
    <property type="entry name" value="P-loop containing nucleotide triphosphate hydrolases"/>
    <property type="match status" value="1"/>
</dbReference>
<dbReference type="SUPFAM" id="SSF52540">
    <property type="entry name" value="P-loop containing nucleoside triphosphate hydrolases"/>
    <property type="match status" value="1"/>
</dbReference>
<keyword evidence="2" id="KW-0472">Membrane</keyword>
<protein>
    <recommendedName>
        <fullName evidence="5">AIG1-type G domain-containing protein</fullName>
    </recommendedName>
</protein>
<dbReference type="Proteomes" id="UP000683000">
    <property type="component" value="Unassembled WGS sequence"/>
</dbReference>
<keyword evidence="4" id="KW-1185">Reference proteome</keyword>
<gene>
    <name evidence="3" type="ORF">JVT61DRAFT_4815</name>
</gene>
<evidence type="ECO:0000256" key="1">
    <source>
        <dbReference type="SAM" id="Coils"/>
    </source>
</evidence>
<evidence type="ECO:0000313" key="4">
    <source>
        <dbReference type="Proteomes" id="UP000683000"/>
    </source>
</evidence>
<comment type="caution">
    <text evidence="3">The sequence shown here is derived from an EMBL/GenBank/DDBJ whole genome shotgun (WGS) entry which is preliminary data.</text>
</comment>
<evidence type="ECO:0008006" key="5">
    <source>
        <dbReference type="Google" id="ProtNLM"/>
    </source>
</evidence>
<name>A0A8I3A8P0_9AGAM</name>
<reference evidence="3" key="1">
    <citation type="submission" date="2021-03" db="EMBL/GenBank/DDBJ databases">
        <title>Evolutionary innovations through gain and loss of genes in the ectomycorrhizal Boletales.</title>
        <authorList>
            <person name="Wu G."/>
            <person name="Miyauchi S."/>
            <person name="Morin E."/>
            <person name="Yang Z.-L."/>
            <person name="Xu J."/>
            <person name="Martin F.M."/>
        </authorList>
    </citation>
    <scope>NUCLEOTIDE SEQUENCE</scope>
    <source>
        <strain evidence="3">BR01</strain>
    </source>
</reference>
<evidence type="ECO:0000256" key="2">
    <source>
        <dbReference type="SAM" id="Phobius"/>
    </source>
</evidence>
<keyword evidence="2" id="KW-0812">Transmembrane</keyword>
<proteinExistence type="predicted"/>
<accession>A0A8I3A8P0</accession>
<keyword evidence="1" id="KW-0175">Coiled coil</keyword>